<evidence type="ECO:0008006" key="5">
    <source>
        <dbReference type="Google" id="ProtNLM"/>
    </source>
</evidence>
<evidence type="ECO:0000313" key="3">
    <source>
        <dbReference type="EMBL" id="OPC82543.1"/>
    </source>
</evidence>
<reference evidence="3 4" key="1">
    <citation type="submission" date="2017-03" db="EMBL/GenBank/DDBJ databases">
        <title>Draft genome sequence of Streptomyces scabrisporus NF3, endophyte isolated from Amphipterygium adstringens.</title>
        <authorList>
            <person name="Vazquez M."/>
            <person name="Ceapa C.D."/>
            <person name="Rodriguez Luna D."/>
            <person name="Sanchez Esquivel S."/>
        </authorList>
    </citation>
    <scope>NUCLEOTIDE SEQUENCE [LARGE SCALE GENOMIC DNA]</scope>
    <source>
        <strain evidence="3 4">NF3</strain>
    </source>
</reference>
<accession>A0A1T3P0C5</accession>
<evidence type="ECO:0000313" key="4">
    <source>
        <dbReference type="Proteomes" id="UP000190037"/>
    </source>
</evidence>
<dbReference type="PROSITE" id="PS51257">
    <property type="entry name" value="PROKAR_LIPOPROTEIN"/>
    <property type="match status" value="1"/>
</dbReference>
<dbReference type="Proteomes" id="UP000190037">
    <property type="component" value="Unassembled WGS sequence"/>
</dbReference>
<name>A0A1T3P0C5_9ACTN</name>
<organism evidence="3 4">
    <name type="scientific">Embleya scabrispora</name>
    <dbReference type="NCBI Taxonomy" id="159449"/>
    <lineage>
        <taxon>Bacteria</taxon>
        <taxon>Bacillati</taxon>
        <taxon>Actinomycetota</taxon>
        <taxon>Actinomycetes</taxon>
        <taxon>Kitasatosporales</taxon>
        <taxon>Streptomycetaceae</taxon>
        <taxon>Embleya</taxon>
    </lineage>
</organism>
<feature type="compositionally biased region" description="Gly residues" evidence="1">
    <location>
        <begin position="23"/>
        <end position="32"/>
    </location>
</feature>
<dbReference type="OrthoDB" id="4315546at2"/>
<feature type="chain" id="PRO_5038639249" description="PknH-like extracellular domain-containing protein" evidence="2">
    <location>
        <begin position="19"/>
        <end position="282"/>
    </location>
</feature>
<dbReference type="STRING" id="159449.B4N89_17795"/>
<feature type="compositionally biased region" description="Low complexity" evidence="1">
    <location>
        <begin position="63"/>
        <end position="80"/>
    </location>
</feature>
<keyword evidence="2" id="KW-0732">Signal</keyword>
<comment type="caution">
    <text evidence="3">The sequence shown here is derived from an EMBL/GenBank/DDBJ whole genome shotgun (WGS) entry which is preliminary data.</text>
</comment>
<gene>
    <name evidence="3" type="ORF">B4N89_17795</name>
</gene>
<evidence type="ECO:0000256" key="2">
    <source>
        <dbReference type="SAM" id="SignalP"/>
    </source>
</evidence>
<feature type="compositionally biased region" description="Polar residues" evidence="1">
    <location>
        <begin position="37"/>
        <end position="48"/>
    </location>
</feature>
<dbReference type="RefSeq" id="WP_078976809.1">
    <property type="nucleotide sequence ID" value="NZ_MWQN01000001.1"/>
</dbReference>
<protein>
    <recommendedName>
        <fullName evidence="5">PknH-like extracellular domain-containing protein</fullName>
    </recommendedName>
</protein>
<feature type="compositionally biased region" description="Pro residues" evidence="1">
    <location>
        <begin position="49"/>
        <end position="62"/>
    </location>
</feature>
<feature type="signal peptide" evidence="2">
    <location>
        <begin position="1"/>
        <end position="18"/>
    </location>
</feature>
<sequence>MVRKVGMATALIVSGVLAAGCSGGSSKGGPFGLGVSDSPTVTRSSTQNPEPPPPPSPDPVTPEPVTTSATPRPTTTARPDVTLTAARAQTVVSAVALVPKDWGDTYVPQEQNYEHTALDRVITGTDCKQALQGTTPGALATMGRYVYIPDGKPSVDNLSKTLATSSATVYSTAVAARTDMQIGLADARRCPNQVLGGDEKLNGIQVLDLTVEGIDEVHVARAQWVSGHGGAPFQYVWVTARQGQMVLTAAVVDRGDKTFESAKNQAIDALAKMIARTTVHLR</sequence>
<keyword evidence="4" id="KW-1185">Reference proteome</keyword>
<evidence type="ECO:0000256" key="1">
    <source>
        <dbReference type="SAM" id="MobiDB-lite"/>
    </source>
</evidence>
<dbReference type="EMBL" id="MWQN01000001">
    <property type="protein sequence ID" value="OPC82543.1"/>
    <property type="molecule type" value="Genomic_DNA"/>
</dbReference>
<feature type="region of interest" description="Disordered" evidence="1">
    <location>
        <begin position="23"/>
        <end position="80"/>
    </location>
</feature>
<proteinExistence type="predicted"/>
<dbReference type="AlphaFoldDB" id="A0A1T3P0C5"/>